<keyword evidence="4" id="KW-1185">Reference proteome</keyword>
<dbReference type="Pfam" id="PF10756">
    <property type="entry name" value="bPH_6"/>
    <property type="match status" value="1"/>
</dbReference>
<keyword evidence="1" id="KW-1133">Transmembrane helix</keyword>
<organism evidence="3 4">
    <name type="scientific">Amycolatopsis minnesotensis</name>
    <dbReference type="NCBI Taxonomy" id="337894"/>
    <lineage>
        <taxon>Bacteria</taxon>
        <taxon>Bacillati</taxon>
        <taxon>Actinomycetota</taxon>
        <taxon>Actinomycetes</taxon>
        <taxon>Pseudonocardiales</taxon>
        <taxon>Pseudonocardiaceae</taxon>
        <taxon>Amycolatopsis</taxon>
    </lineage>
</organism>
<sequence>MTVMTPRAADAAESVVIRPRRAFWMSATLAVLLVAVFVVVAVLLRGSNTGVRFQTSDQVAMIGIGVLLGLGTMLFAMPRVRADAEGVEVRNVLLGKRFAWTDVLSVSFPDGASWARLELPDDEYYSVMAVQAVDRERAVEAVRVLRRLHKQAWSE</sequence>
<name>A0ABN2SIF8_9PSEU</name>
<protein>
    <submittedName>
        <fullName evidence="3">PH domain-containing protein</fullName>
    </submittedName>
</protein>
<keyword evidence="1" id="KW-0472">Membrane</keyword>
<reference evidence="3 4" key="1">
    <citation type="journal article" date="2019" name="Int. J. Syst. Evol. Microbiol.">
        <title>The Global Catalogue of Microorganisms (GCM) 10K type strain sequencing project: providing services to taxonomists for standard genome sequencing and annotation.</title>
        <authorList>
            <consortium name="The Broad Institute Genomics Platform"/>
            <consortium name="The Broad Institute Genome Sequencing Center for Infectious Disease"/>
            <person name="Wu L."/>
            <person name="Ma J."/>
        </authorList>
    </citation>
    <scope>NUCLEOTIDE SEQUENCE [LARGE SCALE GENOMIC DNA]</scope>
    <source>
        <strain evidence="3 4">JCM 14545</strain>
    </source>
</reference>
<feature type="transmembrane region" description="Helical" evidence="1">
    <location>
        <begin position="59"/>
        <end position="77"/>
    </location>
</feature>
<comment type="caution">
    <text evidence="3">The sequence shown here is derived from an EMBL/GenBank/DDBJ whole genome shotgun (WGS) entry which is preliminary data.</text>
</comment>
<evidence type="ECO:0000259" key="2">
    <source>
        <dbReference type="Pfam" id="PF10756"/>
    </source>
</evidence>
<accession>A0ABN2SIF8</accession>
<keyword evidence="1" id="KW-0812">Transmembrane</keyword>
<feature type="transmembrane region" description="Helical" evidence="1">
    <location>
        <begin position="22"/>
        <end position="44"/>
    </location>
</feature>
<evidence type="ECO:0000256" key="1">
    <source>
        <dbReference type="SAM" id="Phobius"/>
    </source>
</evidence>
<dbReference type="InterPro" id="IPR019692">
    <property type="entry name" value="CFP-6_PH"/>
</dbReference>
<dbReference type="Proteomes" id="UP001501116">
    <property type="component" value="Unassembled WGS sequence"/>
</dbReference>
<feature type="domain" description="Low molecular weight protein antigen 6 PH" evidence="2">
    <location>
        <begin position="77"/>
        <end position="147"/>
    </location>
</feature>
<proteinExistence type="predicted"/>
<dbReference type="EMBL" id="BAAANN010000045">
    <property type="protein sequence ID" value="GAA1987018.1"/>
    <property type="molecule type" value="Genomic_DNA"/>
</dbReference>
<evidence type="ECO:0000313" key="3">
    <source>
        <dbReference type="EMBL" id="GAA1987018.1"/>
    </source>
</evidence>
<gene>
    <name evidence="3" type="ORF">GCM10009754_76350</name>
</gene>
<evidence type="ECO:0000313" key="4">
    <source>
        <dbReference type="Proteomes" id="UP001501116"/>
    </source>
</evidence>